<evidence type="ECO:0000256" key="2">
    <source>
        <dbReference type="RuleBase" id="RU003682"/>
    </source>
</evidence>
<dbReference type="InterPro" id="IPR050231">
    <property type="entry name" value="Iron_ascorbate_oxido_reductase"/>
</dbReference>
<evidence type="ECO:0000256" key="3">
    <source>
        <dbReference type="SAM" id="MobiDB-lite"/>
    </source>
</evidence>
<sequence length="407" mass="43757">MATKNPDTVNIPVIDLSPSNPHASSELLDAAAYYGFVFIANDPSTTGLSTTEIDTIFSLSKKFFSSPTEIKEEVSIASNQAGKNVGWLSQGIEKLDPATQKRPDIKEAFNIGEPIHNQLQQPLPQPLKPHSQTLITFQNKCHALCQTILTHFATALEIEKDWFTTRHEQSKGPSGTVFRLLYYPAAAENPPTGGSETGDDIRAGAHSDFGSLTLLFQQRGQPGLEIRTSKGEWAAVPVDPSSRSSATHRQHRASGDQDTPGEKPTAALPILVNIGDLLEDWTAGLLKSTVHRVIFPKQPHGENKAKVGKPGDDVDSGKGEGDGDSGGDRYSIAYFCHPLDEAELEPVPSRRVEEYAAAAAATAAAGGGGKDGRSIDGLRRSVVKGDGRVMTARDHLMERLGATYTVK</sequence>
<dbReference type="Pfam" id="PF14226">
    <property type="entry name" value="DIOX_N"/>
    <property type="match status" value="1"/>
</dbReference>
<accession>A0A3M7BB82</accession>
<dbReference type="PROSITE" id="PS51471">
    <property type="entry name" value="FE2OG_OXY"/>
    <property type="match status" value="1"/>
</dbReference>
<evidence type="ECO:0000259" key="4">
    <source>
        <dbReference type="PROSITE" id="PS51471"/>
    </source>
</evidence>
<dbReference type="Gene3D" id="2.60.120.330">
    <property type="entry name" value="B-lactam Antibiotic, Isopenicillin N Synthase, Chain"/>
    <property type="match status" value="1"/>
</dbReference>
<feature type="region of interest" description="Disordered" evidence="3">
    <location>
        <begin position="226"/>
        <end position="264"/>
    </location>
</feature>
<dbReference type="AlphaFoldDB" id="A0A3M7BB82"/>
<feature type="region of interest" description="Disordered" evidence="3">
    <location>
        <begin position="300"/>
        <end position="326"/>
    </location>
</feature>
<dbReference type="GO" id="GO:0046872">
    <property type="term" value="F:metal ion binding"/>
    <property type="evidence" value="ECO:0007669"/>
    <property type="project" value="UniProtKB-KW"/>
</dbReference>
<name>A0A3M7BB82_HORWE</name>
<reference evidence="5 6" key="1">
    <citation type="journal article" date="2018" name="BMC Genomics">
        <title>Genomic evidence for intraspecific hybridization in a clonal and extremely halotolerant yeast.</title>
        <authorList>
            <person name="Gostincar C."/>
            <person name="Stajich J.E."/>
            <person name="Zupancic J."/>
            <person name="Zalar P."/>
            <person name="Gunde-Cimerman N."/>
        </authorList>
    </citation>
    <scope>NUCLEOTIDE SEQUENCE [LARGE SCALE GENOMIC DNA]</scope>
    <source>
        <strain evidence="5 6">EXF-151</strain>
    </source>
</reference>
<evidence type="ECO:0000313" key="5">
    <source>
        <dbReference type="EMBL" id="RMY37009.1"/>
    </source>
</evidence>
<evidence type="ECO:0000313" key="6">
    <source>
        <dbReference type="Proteomes" id="UP000270230"/>
    </source>
</evidence>
<dbReference type="InterPro" id="IPR027443">
    <property type="entry name" value="IPNS-like_sf"/>
</dbReference>
<dbReference type="EMBL" id="QWIN01001745">
    <property type="protein sequence ID" value="RMY37009.1"/>
    <property type="molecule type" value="Genomic_DNA"/>
</dbReference>
<dbReference type="OrthoDB" id="288590at2759"/>
<protein>
    <recommendedName>
        <fullName evidence="4">Fe2OG dioxygenase domain-containing protein</fullName>
    </recommendedName>
</protein>
<evidence type="ECO:0000256" key="1">
    <source>
        <dbReference type="ARBA" id="ARBA00008056"/>
    </source>
</evidence>
<comment type="similarity">
    <text evidence="1 2">Belongs to the iron/ascorbate-dependent oxidoreductase family.</text>
</comment>
<dbReference type="GO" id="GO:0044283">
    <property type="term" value="P:small molecule biosynthetic process"/>
    <property type="evidence" value="ECO:0007669"/>
    <property type="project" value="UniProtKB-ARBA"/>
</dbReference>
<gene>
    <name evidence="5" type="ORF">D0865_13487</name>
</gene>
<dbReference type="InterPro" id="IPR026992">
    <property type="entry name" value="DIOX_N"/>
</dbReference>
<dbReference type="GO" id="GO:0016491">
    <property type="term" value="F:oxidoreductase activity"/>
    <property type="evidence" value="ECO:0007669"/>
    <property type="project" value="UniProtKB-KW"/>
</dbReference>
<keyword evidence="2" id="KW-0479">Metal-binding</keyword>
<dbReference type="Proteomes" id="UP000270230">
    <property type="component" value="Unassembled WGS sequence"/>
</dbReference>
<keyword evidence="2" id="KW-0408">Iron</keyword>
<dbReference type="InterPro" id="IPR005123">
    <property type="entry name" value="Oxoglu/Fe-dep_dioxygenase_dom"/>
</dbReference>
<comment type="caution">
    <text evidence="5">The sequence shown here is derived from an EMBL/GenBank/DDBJ whole genome shotgun (WGS) entry which is preliminary data.</text>
</comment>
<keyword evidence="2" id="KW-0560">Oxidoreductase</keyword>
<feature type="compositionally biased region" description="Basic and acidic residues" evidence="3">
    <location>
        <begin position="300"/>
        <end position="321"/>
    </location>
</feature>
<dbReference type="SUPFAM" id="SSF51197">
    <property type="entry name" value="Clavaminate synthase-like"/>
    <property type="match status" value="1"/>
</dbReference>
<feature type="domain" description="Fe2OG dioxygenase" evidence="4">
    <location>
        <begin position="173"/>
        <end position="338"/>
    </location>
</feature>
<dbReference type="PANTHER" id="PTHR47990">
    <property type="entry name" value="2-OXOGLUTARATE (2OG) AND FE(II)-DEPENDENT OXYGENASE SUPERFAMILY PROTEIN-RELATED"/>
    <property type="match status" value="1"/>
</dbReference>
<organism evidence="5 6">
    <name type="scientific">Hortaea werneckii</name>
    <name type="common">Black yeast</name>
    <name type="synonym">Cladosporium werneckii</name>
    <dbReference type="NCBI Taxonomy" id="91943"/>
    <lineage>
        <taxon>Eukaryota</taxon>
        <taxon>Fungi</taxon>
        <taxon>Dikarya</taxon>
        <taxon>Ascomycota</taxon>
        <taxon>Pezizomycotina</taxon>
        <taxon>Dothideomycetes</taxon>
        <taxon>Dothideomycetidae</taxon>
        <taxon>Mycosphaerellales</taxon>
        <taxon>Teratosphaeriaceae</taxon>
        <taxon>Hortaea</taxon>
    </lineage>
</organism>
<proteinExistence type="inferred from homology"/>